<evidence type="ECO:0000256" key="1">
    <source>
        <dbReference type="SAM" id="MobiDB-lite"/>
    </source>
</evidence>
<dbReference type="KEGG" id="paa:Paes_2343"/>
<keyword evidence="2" id="KW-0614">Plasmid</keyword>
<accession>B4S9K7</accession>
<dbReference type="EMBL" id="CP001109">
    <property type="protein sequence ID" value="ACF47334.1"/>
    <property type="molecule type" value="Genomic_DNA"/>
</dbReference>
<keyword evidence="3" id="KW-1185">Reference proteome</keyword>
<feature type="region of interest" description="Disordered" evidence="1">
    <location>
        <begin position="1"/>
        <end position="24"/>
    </location>
</feature>
<sequence>MRNEDDVQFRPRLKGRKRSERVPSISSLSRLVRKARGGHVLRGYRAPHVPSPKSYSRRVTVKMRFVKMNAYGRHAATMHIGYLERDNVEKDGSRGQMYGSDGEFRRDDFIRVIDGEPHQFRIIISPEDAHELDLTTFTRDLMKQVEKDLGRELEWGAVNHYNTDHPHTHAVIRGIDRQGREVMIDREYISNGIRRRAQELATRELGVKSEIEYQQDMIRQISAQKVTSLDWRLEQLEQGGVITSEALQGRAGRLHVDKILFRRLQMLESLGLATSGQYGVWYMQEGWKERLRELGIREERFRTMHDAIGGDPSRYRILGLEHREIEGRLTRIGIDDEYRDRYYYIIETRDGKAYYADAGRHSNEAAYAEHDIVKAEMTVDSRAKKADIAINSIATKNDGIYSKEMHLASIKDDMIRLSNRKLVTKEEFVDAHVMRMHKLVSMGLAEPAERDGEWVVDPDMQQKIRELDAKQPLYMVRVQRKGGSLAHQETYRGRTWLDMYTDDPDAAGAHYGFGKEVREAARRRAVFLQNELQVDPADPARARQLDRIERQGLASEHSQKTGYRYRPAEKLMKLQGTVSDTGSLASGRRYAMITSERSREFTLVPWRKEYTASLGKQAEVSRTVSGGRWMMRQIGKDLGR</sequence>
<geneLocation type="plasmid" evidence="2 3">
    <name>pPAES01</name>
</geneLocation>
<reference evidence="2" key="1">
    <citation type="submission" date="2008-06" db="EMBL/GenBank/DDBJ databases">
        <title>Complete sequence of plasmid of Prosthecochloris aestuarii DSM 271.</title>
        <authorList>
            <consortium name="US DOE Joint Genome Institute"/>
            <person name="Lucas S."/>
            <person name="Copeland A."/>
            <person name="Lapidus A."/>
            <person name="Glavina del Rio T."/>
            <person name="Dalin E."/>
            <person name="Tice H."/>
            <person name="Bruce D."/>
            <person name="Goodwin L."/>
            <person name="Pitluck S."/>
            <person name="Schmutz J."/>
            <person name="Larimer F."/>
            <person name="Land M."/>
            <person name="Hauser L."/>
            <person name="Kyrpides N."/>
            <person name="Anderson I."/>
            <person name="Liu Z."/>
            <person name="Li T."/>
            <person name="Zhao F."/>
            <person name="Overmann J."/>
            <person name="Bryant D.A."/>
            <person name="Richardson P."/>
        </authorList>
    </citation>
    <scope>NUCLEOTIDE SEQUENCE [LARGE SCALE GENOMIC DNA]</scope>
    <source>
        <strain evidence="2">DSM 271</strain>
        <plasmid evidence="2">pPAES01</plasmid>
    </source>
</reference>
<name>B4S9K7_PROA2</name>
<gene>
    <name evidence="2" type="ordered locus">Paes_2343</name>
</gene>
<evidence type="ECO:0000313" key="2">
    <source>
        <dbReference type="EMBL" id="ACF47334.1"/>
    </source>
</evidence>
<dbReference type="eggNOG" id="COG3843">
    <property type="taxonomic scope" value="Bacteria"/>
</dbReference>
<proteinExistence type="predicted"/>
<dbReference type="RefSeq" id="WP_012509539.1">
    <property type="nucleotide sequence ID" value="NC_011061.1"/>
</dbReference>
<dbReference type="Proteomes" id="UP000002725">
    <property type="component" value="Plasmid pPAES01"/>
</dbReference>
<dbReference type="Pfam" id="PF11843">
    <property type="entry name" value="DUF3363"/>
    <property type="match status" value="1"/>
</dbReference>
<organism evidence="2 3">
    <name type="scientific">Prosthecochloris aestuarii (strain DSM 271 / SK 413)</name>
    <dbReference type="NCBI Taxonomy" id="290512"/>
    <lineage>
        <taxon>Bacteria</taxon>
        <taxon>Pseudomonadati</taxon>
        <taxon>Chlorobiota</taxon>
        <taxon>Chlorobiia</taxon>
        <taxon>Chlorobiales</taxon>
        <taxon>Chlorobiaceae</taxon>
        <taxon>Prosthecochloris</taxon>
    </lineage>
</organism>
<evidence type="ECO:0000313" key="3">
    <source>
        <dbReference type="Proteomes" id="UP000002725"/>
    </source>
</evidence>
<dbReference type="AlphaFoldDB" id="B4S9K7"/>
<dbReference type="InterPro" id="IPR021795">
    <property type="entry name" value="DUF3363"/>
</dbReference>
<dbReference type="HOGENOM" id="CLU_027492_1_0_10"/>
<protein>
    <submittedName>
        <fullName evidence="2">Uncharacterized protein</fullName>
    </submittedName>
</protein>